<dbReference type="PROSITE" id="PS50013">
    <property type="entry name" value="CHROMO_2"/>
    <property type="match status" value="1"/>
</dbReference>
<dbReference type="GO" id="GO:0003682">
    <property type="term" value="F:chromatin binding"/>
    <property type="evidence" value="ECO:0007669"/>
    <property type="project" value="TreeGrafter"/>
</dbReference>
<dbReference type="Gene3D" id="2.40.50.40">
    <property type="match status" value="1"/>
</dbReference>
<evidence type="ECO:0000256" key="3">
    <source>
        <dbReference type="SAM" id="MobiDB-lite"/>
    </source>
</evidence>
<dbReference type="AlphaFoldDB" id="T1KLT9"/>
<evidence type="ECO:0000313" key="6">
    <source>
        <dbReference type="Proteomes" id="UP000015104"/>
    </source>
</evidence>
<dbReference type="InterPro" id="IPR017984">
    <property type="entry name" value="Chromo_dom_subgr"/>
</dbReference>
<feature type="region of interest" description="Disordered" evidence="3">
    <location>
        <begin position="74"/>
        <end position="98"/>
    </location>
</feature>
<dbReference type="PRINTS" id="PR00504">
    <property type="entry name" value="CHROMODOMAIN"/>
</dbReference>
<dbReference type="InterPro" id="IPR016197">
    <property type="entry name" value="Chromo-like_dom_sf"/>
</dbReference>
<dbReference type="SMART" id="SM00298">
    <property type="entry name" value="CHROMO"/>
    <property type="match status" value="1"/>
</dbReference>
<keyword evidence="2" id="KW-0539">Nucleus</keyword>
<dbReference type="EnsemblMetazoa" id="tetur14g03640.1">
    <property type="protein sequence ID" value="tetur14g03640.1"/>
    <property type="gene ID" value="tetur14g03640"/>
</dbReference>
<dbReference type="InterPro" id="IPR023780">
    <property type="entry name" value="Chromo_domain"/>
</dbReference>
<evidence type="ECO:0000313" key="5">
    <source>
        <dbReference type="EnsemblMetazoa" id="tetur14g03640.1"/>
    </source>
</evidence>
<dbReference type="PANTHER" id="PTHR46389:SF3">
    <property type="entry name" value="POLYCOMB GROUP PROTEIN PC"/>
    <property type="match status" value="1"/>
</dbReference>
<name>T1KLT9_TETUR</name>
<dbReference type="STRING" id="32264.T1KLT9"/>
<dbReference type="Pfam" id="PF17218">
    <property type="entry name" value="CBX7_C"/>
    <property type="match status" value="1"/>
</dbReference>
<dbReference type="HOGENOM" id="CLU_042051_1_1_1"/>
<keyword evidence="6" id="KW-1185">Reference proteome</keyword>
<reference evidence="6" key="1">
    <citation type="submission" date="2011-08" db="EMBL/GenBank/DDBJ databases">
        <authorList>
            <person name="Rombauts S."/>
        </authorList>
    </citation>
    <scope>NUCLEOTIDE SEQUENCE</scope>
    <source>
        <strain evidence="6">London</strain>
    </source>
</reference>
<feature type="region of interest" description="Disordered" evidence="3">
    <location>
        <begin position="1"/>
        <end position="20"/>
    </location>
</feature>
<protein>
    <recommendedName>
        <fullName evidence="4">Chromo domain-containing protein</fullName>
    </recommendedName>
</protein>
<evidence type="ECO:0000256" key="2">
    <source>
        <dbReference type="ARBA" id="ARBA00023242"/>
    </source>
</evidence>
<reference evidence="5" key="2">
    <citation type="submission" date="2015-06" db="UniProtKB">
        <authorList>
            <consortium name="EnsemblMetazoa"/>
        </authorList>
    </citation>
    <scope>IDENTIFICATION</scope>
</reference>
<dbReference type="GO" id="GO:0035102">
    <property type="term" value="C:PRC1 complex"/>
    <property type="evidence" value="ECO:0007669"/>
    <property type="project" value="TreeGrafter"/>
</dbReference>
<organism evidence="5 6">
    <name type="scientific">Tetranychus urticae</name>
    <name type="common">Two-spotted spider mite</name>
    <dbReference type="NCBI Taxonomy" id="32264"/>
    <lineage>
        <taxon>Eukaryota</taxon>
        <taxon>Metazoa</taxon>
        <taxon>Ecdysozoa</taxon>
        <taxon>Arthropoda</taxon>
        <taxon>Chelicerata</taxon>
        <taxon>Arachnida</taxon>
        <taxon>Acari</taxon>
        <taxon>Acariformes</taxon>
        <taxon>Trombidiformes</taxon>
        <taxon>Prostigmata</taxon>
        <taxon>Eleutherengona</taxon>
        <taxon>Raphignathae</taxon>
        <taxon>Tetranychoidea</taxon>
        <taxon>Tetranychidae</taxon>
        <taxon>Tetranychus</taxon>
    </lineage>
</organism>
<dbReference type="PANTHER" id="PTHR46389">
    <property type="entry name" value="POLYCOMB GROUP PROTEIN PC"/>
    <property type="match status" value="1"/>
</dbReference>
<evidence type="ECO:0000259" key="4">
    <source>
        <dbReference type="PROSITE" id="PS50013"/>
    </source>
</evidence>
<evidence type="ECO:0000256" key="1">
    <source>
        <dbReference type="ARBA" id="ARBA00004123"/>
    </source>
</evidence>
<dbReference type="InterPro" id="IPR033773">
    <property type="entry name" value="CBX7_C"/>
</dbReference>
<dbReference type="eggNOG" id="KOG2748">
    <property type="taxonomic scope" value="Eukaryota"/>
</dbReference>
<accession>T1KLT9</accession>
<dbReference type="Pfam" id="PF00385">
    <property type="entry name" value="Chromo"/>
    <property type="match status" value="1"/>
</dbReference>
<feature type="compositionally biased region" description="Polar residues" evidence="3">
    <location>
        <begin position="82"/>
        <end position="97"/>
    </location>
</feature>
<dbReference type="InterPro" id="IPR052458">
    <property type="entry name" value="PcG_PRC1-like_component"/>
</dbReference>
<proteinExistence type="predicted"/>
<comment type="subcellular location">
    <subcellularLocation>
        <location evidence="1">Nucleus</location>
    </subcellularLocation>
</comment>
<dbReference type="EMBL" id="CAEY01000212">
    <property type="status" value="NOT_ANNOTATED_CDS"/>
    <property type="molecule type" value="Genomic_DNA"/>
</dbReference>
<dbReference type="GO" id="GO:0000122">
    <property type="term" value="P:negative regulation of transcription by RNA polymerase II"/>
    <property type="evidence" value="ECO:0007669"/>
    <property type="project" value="TreeGrafter"/>
</dbReference>
<dbReference type="Proteomes" id="UP000015104">
    <property type="component" value="Unassembled WGS sequence"/>
</dbReference>
<sequence length="158" mass="18408">MNLRSLNKMSRRHKAMDDPDGGGSVFVVESILKKRLKRGRAEYFVKWKDWSPKHNTWEPEENFLDEGLIQEFERTQRDASSKNDSVTETSDNQLQSNEDLDVGSIHDRTLRVCPSPPEIWKNKNKLVDQILITDVFVNDMTITVKECKTDQGFFMDRS</sequence>
<dbReference type="GO" id="GO:0000785">
    <property type="term" value="C:chromatin"/>
    <property type="evidence" value="ECO:0007669"/>
    <property type="project" value="TreeGrafter"/>
</dbReference>
<dbReference type="SUPFAM" id="SSF54160">
    <property type="entry name" value="Chromo domain-like"/>
    <property type="match status" value="1"/>
</dbReference>
<feature type="domain" description="Chromo" evidence="4">
    <location>
        <begin position="26"/>
        <end position="84"/>
    </location>
</feature>
<dbReference type="InterPro" id="IPR000953">
    <property type="entry name" value="Chromo/chromo_shadow_dom"/>
</dbReference>